<organism evidence="2 3">
    <name type="scientific">Pseudomonas rustica</name>
    <dbReference type="NCBI Taxonomy" id="2827099"/>
    <lineage>
        <taxon>Bacteria</taxon>
        <taxon>Pseudomonadati</taxon>
        <taxon>Pseudomonadota</taxon>
        <taxon>Gammaproteobacteria</taxon>
        <taxon>Pseudomonadales</taxon>
        <taxon>Pseudomonadaceae</taxon>
        <taxon>Pseudomonas</taxon>
    </lineage>
</organism>
<accession>A0ABS5MX77</accession>
<keyword evidence="1" id="KW-0812">Transmembrane</keyword>
<gene>
    <name evidence="2" type="ORF">KFS80_11495</name>
</gene>
<keyword evidence="3" id="KW-1185">Reference proteome</keyword>
<reference evidence="2 3" key="1">
    <citation type="submission" date="2021-04" db="EMBL/GenBank/DDBJ databases">
        <title>Pseudomonas rustica sp. nov. isolated from raw milk.</title>
        <authorList>
            <person name="Fiedler G."/>
            <person name="Gieschler S."/>
            <person name="Kabisch J."/>
            <person name="Grimmler C."/>
            <person name="Brinks E."/>
            <person name="Wagner N."/>
            <person name="Hetzer B."/>
            <person name="Franz C.M.A.P."/>
            <person name="Boehnlein C."/>
        </authorList>
    </citation>
    <scope>NUCLEOTIDE SEQUENCE [LARGE SCALE GENOMIC DNA]</scope>
    <source>
        <strain evidence="2 3">MBT-4</strain>
    </source>
</reference>
<evidence type="ECO:0008006" key="4">
    <source>
        <dbReference type="Google" id="ProtNLM"/>
    </source>
</evidence>
<protein>
    <recommendedName>
        <fullName evidence="4">DUF5671 domain-containing protein</fullName>
    </recommendedName>
</protein>
<keyword evidence="1" id="KW-1133">Transmembrane helix</keyword>
<proteinExistence type="predicted"/>
<evidence type="ECO:0000313" key="3">
    <source>
        <dbReference type="Proteomes" id="UP000676035"/>
    </source>
</evidence>
<dbReference type="RefSeq" id="WP_053116705.1">
    <property type="nucleotide sequence ID" value="NZ_JAGYHF010000005.1"/>
</dbReference>
<comment type="caution">
    <text evidence="2">The sequence shown here is derived from an EMBL/GenBank/DDBJ whole genome shotgun (WGS) entry which is preliminary data.</text>
</comment>
<evidence type="ECO:0000313" key="2">
    <source>
        <dbReference type="EMBL" id="MBS4078908.1"/>
    </source>
</evidence>
<keyword evidence="1" id="KW-0472">Membrane</keyword>
<sequence>MRSDIEILFLLSGLVLIALIFLSSLILLFVAYFFARDIFEYLSNSPAVISRRRTLGWEPIGRFLFINSVGTLMIFSRKSIRNGELDAKDYEALPVGLRRIILFSNWMMLVLSTIAIIGAVLGKVNGWLS</sequence>
<name>A0ABS5MX77_9PSED</name>
<dbReference type="Proteomes" id="UP000676035">
    <property type="component" value="Unassembled WGS sequence"/>
</dbReference>
<dbReference type="EMBL" id="JAGYHF010000005">
    <property type="protein sequence ID" value="MBS4078908.1"/>
    <property type="molecule type" value="Genomic_DNA"/>
</dbReference>
<feature type="transmembrane region" description="Helical" evidence="1">
    <location>
        <begin position="100"/>
        <end position="121"/>
    </location>
</feature>
<evidence type="ECO:0000256" key="1">
    <source>
        <dbReference type="SAM" id="Phobius"/>
    </source>
</evidence>
<feature type="transmembrane region" description="Helical" evidence="1">
    <location>
        <begin position="7"/>
        <end position="35"/>
    </location>
</feature>